<dbReference type="EC" id="1.3.99.4" evidence="7"/>
<evidence type="ECO:0000313" key="12">
    <source>
        <dbReference type="Proteomes" id="UP000234839"/>
    </source>
</evidence>
<feature type="domain" description="FAD-dependent oxidoreductase 2 FAD-binding" evidence="9">
    <location>
        <begin position="9"/>
        <end position="545"/>
    </location>
</feature>
<accession>A0AAX0VRA8</accession>
<keyword evidence="4" id="KW-0560">Oxidoreductase</keyword>
<dbReference type="InterPro" id="IPR050315">
    <property type="entry name" value="FAD-oxidoreductase_2"/>
</dbReference>
<dbReference type="Gene3D" id="3.90.700.10">
    <property type="entry name" value="Succinate dehydrogenase/fumarate reductase flavoprotein, catalytic domain"/>
    <property type="match status" value="1"/>
</dbReference>
<keyword evidence="3" id="KW-0274">FAD</keyword>
<comment type="caution">
    <text evidence="10">The sequence shown here is derived from an EMBL/GenBank/DDBJ whole genome shotgun (WGS) entry which is preliminary data.</text>
</comment>
<organism evidence="10 13">
    <name type="scientific">Pseudomonas guariconensis</name>
    <dbReference type="NCBI Taxonomy" id="1288410"/>
    <lineage>
        <taxon>Bacteria</taxon>
        <taxon>Pseudomonadati</taxon>
        <taxon>Pseudomonadota</taxon>
        <taxon>Gammaproteobacteria</taxon>
        <taxon>Pseudomonadales</taxon>
        <taxon>Pseudomonadaceae</taxon>
        <taxon>Pseudomonas</taxon>
    </lineage>
</organism>
<dbReference type="FunFam" id="3.50.50.60:FF:000208">
    <property type="entry name" value="3-ketosteroid dehydrogenase"/>
    <property type="match status" value="1"/>
</dbReference>
<evidence type="ECO:0000256" key="4">
    <source>
        <dbReference type="ARBA" id="ARBA00023002"/>
    </source>
</evidence>
<dbReference type="EMBL" id="PJCQ01000025">
    <property type="protein sequence ID" value="PLV15817.1"/>
    <property type="molecule type" value="Genomic_DNA"/>
</dbReference>
<dbReference type="SUPFAM" id="SSF56425">
    <property type="entry name" value="Succinate dehydrogenase/fumarate reductase flavoprotein, catalytic domain"/>
    <property type="match status" value="1"/>
</dbReference>
<keyword evidence="12" id="KW-1185">Reference proteome</keyword>
<evidence type="ECO:0000313" key="10">
    <source>
        <dbReference type="EMBL" id="PLV15817.1"/>
    </source>
</evidence>
<evidence type="ECO:0000256" key="6">
    <source>
        <dbReference type="ARBA" id="ARBA00061147"/>
    </source>
</evidence>
<dbReference type="PANTHER" id="PTHR43400:SF10">
    <property type="entry name" value="3-OXOSTEROID 1-DEHYDROGENASE"/>
    <property type="match status" value="1"/>
</dbReference>
<comment type="cofactor">
    <cofactor evidence="1">
        <name>FAD</name>
        <dbReference type="ChEBI" id="CHEBI:57692"/>
    </cofactor>
</comment>
<dbReference type="InterPro" id="IPR003953">
    <property type="entry name" value="FAD-dep_OxRdtase_2_FAD-bd"/>
</dbReference>
<evidence type="ECO:0000256" key="8">
    <source>
        <dbReference type="ARBA" id="ARBA00069709"/>
    </source>
</evidence>
<evidence type="ECO:0000313" key="11">
    <source>
        <dbReference type="EMBL" id="PLV21867.1"/>
    </source>
</evidence>
<evidence type="ECO:0000313" key="13">
    <source>
        <dbReference type="Proteomes" id="UP000234878"/>
    </source>
</evidence>
<evidence type="ECO:0000256" key="3">
    <source>
        <dbReference type="ARBA" id="ARBA00022827"/>
    </source>
</evidence>
<dbReference type="Pfam" id="PF00890">
    <property type="entry name" value="FAD_binding_2"/>
    <property type="match status" value="1"/>
</dbReference>
<dbReference type="GO" id="GO:0047571">
    <property type="term" value="F:3-oxosteroid 1-dehydrogenase activity"/>
    <property type="evidence" value="ECO:0007669"/>
    <property type="project" value="UniProtKB-EC"/>
</dbReference>
<evidence type="ECO:0000256" key="7">
    <source>
        <dbReference type="ARBA" id="ARBA00066536"/>
    </source>
</evidence>
<evidence type="ECO:0000259" key="9">
    <source>
        <dbReference type="Pfam" id="PF00890"/>
    </source>
</evidence>
<dbReference type="AlphaFoldDB" id="A0AAX0VRA8"/>
<evidence type="ECO:0000256" key="2">
    <source>
        <dbReference type="ARBA" id="ARBA00022630"/>
    </source>
</evidence>
<comment type="catalytic activity">
    <reaction evidence="5">
        <text>a 3-oxosteroid + A = a 3-oxo-Delta(1)-steroid + AH2</text>
        <dbReference type="Rhea" id="RHEA:13329"/>
        <dbReference type="ChEBI" id="CHEBI:13193"/>
        <dbReference type="ChEBI" id="CHEBI:17499"/>
        <dbReference type="ChEBI" id="CHEBI:20156"/>
        <dbReference type="ChEBI" id="CHEBI:47788"/>
        <dbReference type="EC" id="1.3.99.4"/>
    </reaction>
</comment>
<dbReference type="PANTHER" id="PTHR43400">
    <property type="entry name" value="FUMARATE REDUCTASE"/>
    <property type="match status" value="1"/>
</dbReference>
<dbReference type="RefSeq" id="WP_090345685.1">
    <property type="nucleotide sequence ID" value="NZ_FMYX01000009.1"/>
</dbReference>
<name>A0AAX0VRA8_9PSED</name>
<dbReference type="PRINTS" id="PR00411">
    <property type="entry name" value="PNDRDTASEI"/>
</dbReference>
<dbReference type="Gene3D" id="3.50.50.60">
    <property type="entry name" value="FAD/NAD(P)-binding domain"/>
    <property type="match status" value="2"/>
</dbReference>
<proteinExistence type="inferred from homology"/>
<sequence>MIRWDECCDVLVIGSGAGGLTAALRAHDLGLDTLVIEKSEQYGGTSAVSGGGIWIPDNHRVAALGGADSAAEAVAYLKAVTQGEVDDGRIEAYVEHARSMVQYLERDTRVRFEAQAHYTDYYPEVPGGKPGYRSMDPLPFDAAQLGDEFLRMRAPSPGTLMMGRMAMTMKEARVLLCRGKGWMGLTAKVLWRYWRDRKGRRLSRRDRYLTLGNALVGALRCSLLDRGVPLWLDCRLDQLLIVGERIGGARVLRDGQWLNIKARQGVIIAAGGFERNQAMREQYHPQPSNAGWSATPPHNTGDGIRAAVAVGARTALMEHSWWAPTVQVAGEEKQRALFVERNLPGCILVNSAGERFVNEGAPYSDIVYAMYANNREGATSVPCWMVFDAQFRRKYPCGPLLPGYAQPDWRLPAHLRQVLHKADDLGTLAAQIGVDATGLGRTVQRFNAMAAQGRDDDFGKGESLFDRYYGDPGVQPNPCLAPLTKGPFYAVRVDAGDIGTKGGLLTNTYAQVLHQDGGPILGLYAIGNSAASMMGRTYPGAGATLGPAMTFGYLAANHIHAHSEHNQGQPTLATTGR</sequence>
<dbReference type="InterPro" id="IPR036188">
    <property type="entry name" value="FAD/NAD-bd_sf"/>
</dbReference>
<protein>
    <recommendedName>
        <fullName evidence="8">3-oxosteroid 1-dehydrogenase</fullName>
        <ecNumber evidence="7">1.3.99.4</ecNumber>
    </recommendedName>
</protein>
<dbReference type="InterPro" id="IPR027477">
    <property type="entry name" value="Succ_DH/fumarate_Rdtase_cat_sf"/>
</dbReference>
<evidence type="ECO:0000256" key="5">
    <source>
        <dbReference type="ARBA" id="ARBA00051951"/>
    </source>
</evidence>
<keyword evidence="2" id="KW-0285">Flavoprotein</keyword>
<comment type="similarity">
    <text evidence="6">Belongs to the FAD-dependent oxidoreductase 2 family. 3-oxosteroid dehydrogenase subfamily.</text>
</comment>
<gene>
    <name evidence="10" type="ORF">CXG49_21810</name>
    <name evidence="11" type="ORF">CXG53_22685</name>
</gene>
<dbReference type="Proteomes" id="UP000234839">
    <property type="component" value="Unassembled WGS sequence"/>
</dbReference>
<dbReference type="Proteomes" id="UP000234878">
    <property type="component" value="Unassembled WGS sequence"/>
</dbReference>
<dbReference type="EMBL" id="PJCP01000024">
    <property type="protein sequence ID" value="PLV21867.1"/>
    <property type="molecule type" value="Genomic_DNA"/>
</dbReference>
<reference evidence="12 13" key="1">
    <citation type="submission" date="2017-12" db="EMBL/GenBank/DDBJ databases">
        <title>Detection of the carbapenemase gene blaVIM-5 in members of the Pseudomonas putida group isolated from polluted Nigerian wetlands.</title>
        <authorList>
            <person name="Adelowo O."/>
            <person name="Vollmers J."/>
            <person name="Maeusezahl I."/>
            <person name="Kaster A.-K."/>
            <person name="Mueller J.A."/>
        </authorList>
    </citation>
    <scope>NUCLEOTIDE SEQUENCE [LARGE SCALE GENOMIC DNA]</scope>
    <source>
        <strain evidence="11 12">MR119</strain>
        <strain evidence="10 13">MR144</strain>
    </source>
</reference>
<evidence type="ECO:0000256" key="1">
    <source>
        <dbReference type="ARBA" id="ARBA00001974"/>
    </source>
</evidence>
<dbReference type="SUPFAM" id="SSF51905">
    <property type="entry name" value="FAD/NAD(P)-binding domain"/>
    <property type="match status" value="1"/>
</dbReference>
<dbReference type="GO" id="GO:0008202">
    <property type="term" value="P:steroid metabolic process"/>
    <property type="evidence" value="ECO:0007669"/>
    <property type="project" value="UniProtKB-ARBA"/>
</dbReference>